<dbReference type="Gene3D" id="3.40.50.300">
    <property type="entry name" value="P-loop containing nucleotide triphosphate hydrolases"/>
    <property type="match status" value="1"/>
</dbReference>
<dbReference type="GO" id="GO:0005886">
    <property type="term" value="C:plasma membrane"/>
    <property type="evidence" value="ECO:0007669"/>
    <property type="project" value="UniProtKB-SubCell"/>
</dbReference>
<keyword evidence="10" id="KW-1185">Reference proteome</keyword>
<evidence type="ECO:0000256" key="3">
    <source>
        <dbReference type="ARBA" id="ARBA00022448"/>
    </source>
</evidence>
<dbReference type="GO" id="GO:0015833">
    <property type="term" value="P:peptide transport"/>
    <property type="evidence" value="ECO:0007669"/>
    <property type="project" value="InterPro"/>
</dbReference>
<dbReference type="InterPro" id="IPR017871">
    <property type="entry name" value="ABC_transporter-like_CS"/>
</dbReference>
<dbReference type="GO" id="GO:0016887">
    <property type="term" value="F:ATP hydrolysis activity"/>
    <property type="evidence" value="ECO:0007669"/>
    <property type="project" value="InterPro"/>
</dbReference>
<evidence type="ECO:0000313" key="10">
    <source>
        <dbReference type="Proteomes" id="UP000559860"/>
    </source>
</evidence>
<comment type="subcellular location">
    <subcellularLocation>
        <location evidence="1">Cell inner membrane</location>
        <topology evidence="1">Peripheral membrane protein</topology>
    </subcellularLocation>
</comment>
<dbReference type="GO" id="GO:0005524">
    <property type="term" value="F:ATP binding"/>
    <property type="evidence" value="ECO:0007669"/>
    <property type="project" value="UniProtKB-KW"/>
</dbReference>
<dbReference type="InterPro" id="IPR003593">
    <property type="entry name" value="AAA+_ATPase"/>
</dbReference>
<dbReference type="FunFam" id="3.40.50.300:FF:000016">
    <property type="entry name" value="Oligopeptide ABC transporter ATP-binding component"/>
    <property type="match status" value="1"/>
</dbReference>
<keyword evidence="7" id="KW-0472">Membrane</keyword>
<evidence type="ECO:0000259" key="8">
    <source>
        <dbReference type="PROSITE" id="PS50893"/>
    </source>
</evidence>
<dbReference type="InterPro" id="IPR027417">
    <property type="entry name" value="P-loop_NTPase"/>
</dbReference>
<dbReference type="NCBIfam" id="TIGR01727">
    <property type="entry name" value="oligo_HPY"/>
    <property type="match status" value="1"/>
</dbReference>
<dbReference type="PROSITE" id="PS00211">
    <property type="entry name" value="ABC_TRANSPORTER_1"/>
    <property type="match status" value="1"/>
</dbReference>
<dbReference type="EMBL" id="JABEQD010000012">
    <property type="protein sequence ID" value="MBB2169732.1"/>
    <property type="molecule type" value="Genomic_DNA"/>
</dbReference>
<keyword evidence="3" id="KW-0813">Transport</keyword>
<dbReference type="Proteomes" id="UP000559860">
    <property type="component" value="Unassembled WGS sequence"/>
</dbReference>
<proteinExistence type="inferred from homology"/>
<feature type="domain" description="ABC transporter" evidence="8">
    <location>
        <begin position="5"/>
        <end position="254"/>
    </location>
</feature>
<organism evidence="9 10">
    <name type="scientific">Gluconacetobacter aggeris</name>
    <dbReference type="NCBI Taxonomy" id="1286186"/>
    <lineage>
        <taxon>Bacteria</taxon>
        <taxon>Pseudomonadati</taxon>
        <taxon>Pseudomonadota</taxon>
        <taxon>Alphaproteobacteria</taxon>
        <taxon>Acetobacterales</taxon>
        <taxon>Acetobacteraceae</taxon>
        <taxon>Gluconacetobacter</taxon>
    </lineage>
</organism>
<gene>
    <name evidence="9" type="ORF">HLH36_15480</name>
</gene>
<comment type="caution">
    <text evidence="9">The sequence shown here is derived from an EMBL/GenBank/DDBJ whole genome shotgun (WGS) entry which is preliminary data.</text>
</comment>
<reference evidence="9 10" key="1">
    <citation type="submission" date="2020-04" db="EMBL/GenBank/DDBJ databases">
        <title>Description of novel Gluconacetobacter.</title>
        <authorList>
            <person name="Sombolestani A."/>
        </authorList>
    </citation>
    <scope>NUCLEOTIDE SEQUENCE [LARGE SCALE GENOMIC DNA]</scope>
    <source>
        <strain evidence="9 10">LMG 27801</strain>
    </source>
</reference>
<evidence type="ECO:0000256" key="5">
    <source>
        <dbReference type="ARBA" id="ARBA00022741"/>
    </source>
</evidence>
<evidence type="ECO:0000256" key="7">
    <source>
        <dbReference type="ARBA" id="ARBA00023136"/>
    </source>
</evidence>
<evidence type="ECO:0000313" key="9">
    <source>
        <dbReference type="EMBL" id="MBB2169732.1"/>
    </source>
</evidence>
<dbReference type="PANTHER" id="PTHR43297:SF2">
    <property type="entry name" value="DIPEPTIDE TRANSPORT ATP-BINDING PROTEIN DPPD"/>
    <property type="match status" value="1"/>
</dbReference>
<keyword evidence="6 9" id="KW-0067">ATP-binding</keyword>
<dbReference type="Pfam" id="PF00005">
    <property type="entry name" value="ABC_tran"/>
    <property type="match status" value="1"/>
</dbReference>
<accession>A0A7W4IVF7</accession>
<evidence type="ECO:0000256" key="4">
    <source>
        <dbReference type="ARBA" id="ARBA00022475"/>
    </source>
</evidence>
<dbReference type="InterPro" id="IPR013563">
    <property type="entry name" value="Oligopep_ABC_C"/>
</dbReference>
<dbReference type="SUPFAM" id="SSF52540">
    <property type="entry name" value="P-loop containing nucleoside triphosphate hydrolases"/>
    <property type="match status" value="1"/>
</dbReference>
<dbReference type="SMART" id="SM00382">
    <property type="entry name" value="AAA"/>
    <property type="match status" value="1"/>
</dbReference>
<dbReference type="InterPro" id="IPR003439">
    <property type="entry name" value="ABC_transporter-like_ATP-bd"/>
</dbReference>
<dbReference type="Pfam" id="PF08352">
    <property type="entry name" value="oligo_HPY"/>
    <property type="match status" value="1"/>
</dbReference>
<keyword evidence="5" id="KW-0547">Nucleotide-binding</keyword>
<dbReference type="RefSeq" id="WP_182987228.1">
    <property type="nucleotide sequence ID" value="NZ_JABEQD010000012.1"/>
</dbReference>
<protein>
    <submittedName>
        <fullName evidence="9">ABC transporter ATP-binding protein</fullName>
    </submittedName>
</protein>
<dbReference type="AlphaFoldDB" id="A0A7W4IVF7"/>
<evidence type="ECO:0000256" key="6">
    <source>
        <dbReference type="ARBA" id="ARBA00022840"/>
    </source>
</evidence>
<evidence type="ECO:0000256" key="1">
    <source>
        <dbReference type="ARBA" id="ARBA00004417"/>
    </source>
</evidence>
<sequence length="327" mass="34539">MLLSVRNLCVDFHGEDGPFRAVDGVSFDLADGERLAIMGESGCGKSSVALALMRLLEGGGVHVSADHLALDGRSLLTLDARAIRSVRGGEIAMIFQDATTALHPLIPVGAQVVEMIRAHRRLSRSAARTLALSLFQRVGIAAPERRLAAYPHELSGGMCQRVMIAMAIACRPRMLLADEPTTALDVTVQAQIMDLLLDVSAESGMAVILISHDLGVIAGAADRVAVMYAGAIVEIGPTETIYALPAHPYTRALLDTAPRVDIGVGEPLPVIPGNVAGAHALVGCQFAPRCDVAVDRCHSARPPSRRIGDRHEVACWVTTDTAGADAR</sequence>
<keyword evidence="4" id="KW-1003">Cell membrane</keyword>
<dbReference type="CDD" id="cd03257">
    <property type="entry name" value="ABC_NikE_OppD_transporters"/>
    <property type="match status" value="1"/>
</dbReference>
<dbReference type="PANTHER" id="PTHR43297">
    <property type="entry name" value="OLIGOPEPTIDE TRANSPORT ATP-BINDING PROTEIN APPD"/>
    <property type="match status" value="1"/>
</dbReference>
<dbReference type="GO" id="GO:0055085">
    <property type="term" value="P:transmembrane transport"/>
    <property type="evidence" value="ECO:0007669"/>
    <property type="project" value="UniProtKB-ARBA"/>
</dbReference>
<comment type="similarity">
    <text evidence="2">Belongs to the ABC transporter superfamily.</text>
</comment>
<name>A0A7W4IVF7_9PROT</name>
<dbReference type="InterPro" id="IPR050388">
    <property type="entry name" value="ABC_Ni/Peptide_Import"/>
</dbReference>
<evidence type="ECO:0000256" key="2">
    <source>
        <dbReference type="ARBA" id="ARBA00005417"/>
    </source>
</evidence>
<dbReference type="PROSITE" id="PS50893">
    <property type="entry name" value="ABC_TRANSPORTER_2"/>
    <property type="match status" value="1"/>
</dbReference>